<evidence type="ECO:0000256" key="9">
    <source>
        <dbReference type="ARBA" id="ARBA00022989"/>
    </source>
</evidence>
<dbReference type="PANTHER" id="PTHR40255">
    <property type="entry name" value="UPF0093 MEMBRANE PROTEIN SLR1790"/>
    <property type="match status" value="1"/>
</dbReference>
<dbReference type="InterPro" id="IPR005265">
    <property type="entry name" value="HemJ-like"/>
</dbReference>
<accession>A0A7W6A6Q6</accession>
<comment type="subunit">
    <text evidence="14">Homodimer.</text>
</comment>
<protein>
    <recommendedName>
        <fullName evidence="4 14">Protoporphyrinogen IX oxidase</fullName>
        <shortName evidence="14">PPO</shortName>
        <ecNumber evidence="14 15">1.3.99.-</ecNumber>
    </recommendedName>
</protein>
<feature type="binding site" description="axial binding residue" evidence="14">
    <location>
        <position position="11"/>
    </location>
    <ligand>
        <name>heme</name>
        <dbReference type="ChEBI" id="CHEBI:30413"/>
    </ligand>
    <ligandPart>
        <name>Fe</name>
        <dbReference type="ChEBI" id="CHEBI:18248"/>
    </ligandPart>
</feature>
<evidence type="ECO:0000256" key="11">
    <source>
        <dbReference type="ARBA" id="ARBA00023004"/>
    </source>
</evidence>
<dbReference type="PANTHER" id="PTHR40255:SF1">
    <property type="entry name" value="PROTOPORPHYRINOGEN IX OXIDASE"/>
    <property type="match status" value="1"/>
</dbReference>
<reference evidence="16 17" key="1">
    <citation type="submission" date="2020-08" db="EMBL/GenBank/DDBJ databases">
        <title>Genomic Encyclopedia of Type Strains, Phase IV (KMG-IV): sequencing the most valuable type-strain genomes for metagenomic binning, comparative biology and taxonomic classification.</title>
        <authorList>
            <person name="Goeker M."/>
        </authorList>
    </citation>
    <scope>NUCLEOTIDE SEQUENCE [LARGE SCALE GENOMIC DNA]</scope>
    <source>
        <strain evidence="16 17">DSM 14878</strain>
    </source>
</reference>
<evidence type="ECO:0000256" key="1">
    <source>
        <dbReference type="ARBA" id="ARBA00004651"/>
    </source>
</evidence>
<comment type="pathway">
    <text evidence="2 14 15">Porphyrin-containing compound metabolism; protoporphyrin-IX biosynthesis; protoporphyrin-IX from protoporphyrinogen-IX: step 1/1.</text>
</comment>
<keyword evidence="10 14" id="KW-0560">Oxidoreductase</keyword>
<comment type="catalytic activity">
    <reaction evidence="13 14 15">
        <text>protoporphyrinogen IX + 3 A = protoporphyrin IX + 3 AH2</text>
        <dbReference type="Rhea" id="RHEA:62000"/>
        <dbReference type="ChEBI" id="CHEBI:13193"/>
        <dbReference type="ChEBI" id="CHEBI:17499"/>
        <dbReference type="ChEBI" id="CHEBI:57306"/>
        <dbReference type="ChEBI" id="CHEBI:57307"/>
    </reaction>
</comment>
<feature type="transmembrane region" description="Helical" evidence="14">
    <location>
        <begin position="57"/>
        <end position="78"/>
    </location>
</feature>
<evidence type="ECO:0000256" key="13">
    <source>
        <dbReference type="ARBA" id="ARBA00048390"/>
    </source>
</evidence>
<evidence type="ECO:0000256" key="7">
    <source>
        <dbReference type="ARBA" id="ARBA00022692"/>
    </source>
</evidence>
<evidence type="ECO:0000256" key="12">
    <source>
        <dbReference type="ARBA" id="ARBA00023136"/>
    </source>
</evidence>
<dbReference type="AlphaFoldDB" id="A0A7W6A6Q6"/>
<proteinExistence type="inferred from homology"/>
<dbReference type="GO" id="GO:0005886">
    <property type="term" value="C:plasma membrane"/>
    <property type="evidence" value="ECO:0007669"/>
    <property type="project" value="UniProtKB-SubCell"/>
</dbReference>
<dbReference type="GO" id="GO:0070818">
    <property type="term" value="F:protoporphyrinogen oxidase activity"/>
    <property type="evidence" value="ECO:0007669"/>
    <property type="project" value="UniProtKB-UniRule"/>
</dbReference>
<keyword evidence="12 14" id="KW-0472">Membrane</keyword>
<gene>
    <name evidence="16" type="ORF">GGR11_002260</name>
</gene>
<evidence type="ECO:0000313" key="17">
    <source>
        <dbReference type="Proteomes" id="UP000532936"/>
    </source>
</evidence>
<keyword evidence="7 14" id="KW-0812">Transmembrane</keyword>
<evidence type="ECO:0000256" key="14">
    <source>
        <dbReference type="HAMAP-Rule" id="MF_02239"/>
    </source>
</evidence>
<dbReference type="EMBL" id="JACIDA010000002">
    <property type="protein sequence ID" value="MBB3872707.1"/>
    <property type="molecule type" value="Genomic_DNA"/>
</dbReference>
<keyword evidence="6 14" id="KW-0349">Heme</keyword>
<comment type="cofactor">
    <cofactor evidence="14 15">
        <name>heme b</name>
        <dbReference type="ChEBI" id="CHEBI:60344"/>
    </cofactor>
    <text evidence="14 15">Binds 1 heme b (iron(II)-protoporphyrin IX) group per subunit.</text>
</comment>
<evidence type="ECO:0000256" key="3">
    <source>
        <dbReference type="ARBA" id="ARBA00006501"/>
    </source>
</evidence>
<dbReference type="HAMAP" id="MF_02239">
    <property type="entry name" value="HemJ"/>
    <property type="match status" value="1"/>
</dbReference>
<dbReference type="Proteomes" id="UP000532936">
    <property type="component" value="Unassembled WGS sequence"/>
</dbReference>
<dbReference type="RefSeq" id="WP_183197018.1">
    <property type="nucleotide sequence ID" value="NZ_JACIDA010000002.1"/>
</dbReference>
<evidence type="ECO:0000256" key="5">
    <source>
        <dbReference type="ARBA" id="ARBA00022475"/>
    </source>
</evidence>
<feature type="transmembrane region" description="Helical" evidence="14">
    <location>
        <begin position="6"/>
        <end position="25"/>
    </location>
</feature>
<organism evidence="16 17">
    <name type="scientific">Brevundimonas mediterranea</name>
    <dbReference type="NCBI Taxonomy" id="74329"/>
    <lineage>
        <taxon>Bacteria</taxon>
        <taxon>Pseudomonadati</taxon>
        <taxon>Pseudomonadota</taxon>
        <taxon>Alphaproteobacteria</taxon>
        <taxon>Caulobacterales</taxon>
        <taxon>Caulobacteraceae</taxon>
        <taxon>Brevundimonas</taxon>
    </lineage>
</organism>
<comment type="caution">
    <text evidence="16">The sequence shown here is derived from an EMBL/GenBank/DDBJ whole genome shotgun (WGS) entry which is preliminary data.</text>
</comment>
<evidence type="ECO:0000313" key="16">
    <source>
        <dbReference type="EMBL" id="MBB3872707.1"/>
    </source>
</evidence>
<dbReference type="UniPathway" id="UPA00251">
    <property type="reaction ID" value="UER00324"/>
</dbReference>
<keyword evidence="11 14" id="KW-0408">Iron</keyword>
<dbReference type="Pfam" id="PF03653">
    <property type="entry name" value="UPF0093"/>
    <property type="match status" value="1"/>
</dbReference>
<keyword evidence="5 14" id="KW-1003">Cell membrane</keyword>
<evidence type="ECO:0000256" key="2">
    <source>
        <dbReference type="ARBA" id="ARBA00005073"/>
    </source>
</evidence>
<evidence type="ECO:0000256" key="8">
    <source>
        <dbReference type="ARBA" id="ARBA00022723"/>
    </source>
</evidence>
<evidence type="ECO:0000256" key="10">
    <source>
        <dbReference type="ARBA" id="ARBA00023002"/>
    </source>
</evidence>
<dbReference type="GO" id="GO:0046872">
    <property type="term" value="F:metal ion binding"/>
    <property type="evidence" value="ECO:0007669"/>
    <property type="project" value="UniProtKB-UniRule"/>
</dbReference>
<comment type="function">
    <text evidence="14 15">Catalyzes the oxidation of protoporphyrinogen IX to protoporphyrin IX.</text>
</comment>
<keyword evidence="9 14" id="KW-1133">Transmembrane helix</keyword>
<feature type="transmembrane region" description="Helical" evidence="14">
    <location>
        <begin position="94"/>
        <end position="114"/>
    </location>
</feature>
<feature type="binding site" description="axial binding residue" evidence="14">
    <location>
        <position position="98"/>
    </location>
    <ligand>
        <name>heme</name>
        <dbReference type="ChEBI" id="CHEBI:30413"/>
    </ligand>
    <ligandPart>
        <name>Fe</name>
        <dbReference type="ChEBI" id="CHEBI:18248"/>
    </ligandPart>
</feature>
<sequence>MNPYDLARGLHILAVIAWMAGLLFLPRLYAYDAEQNAKPEPLRSEMQGLLRLWQTRLLRIIVNPAMILAFVFGGWLLWLRSGEGADWSFAHQPWMVTKLVGVFLLAGWHGFLAGQRKKIAAGTSKYSGKFWRMTNEVPFVLAIIMVLSVTTEWTFG</sequence>
<dbReference type="EC" id="1.3.99.-" evidence="14 15"/>
<evidence type="ECO:0000256" key="15">
    <source>
        <dbReference type="PIRNR" id="PIRNR004638"/>
    </source>
</evidence>
<dbReference type="GO" id="GO:0006782">
    <property type="term" value="P:protoporphyrinogen IX biosynthetic process"/>
    <property type="evidence" value="ECO:0007669"/>
    <property type="project" value="UniProtKB-UniRule"/>
</dbReference>
<comment type="subcellular location">
    <subcellularLocation>
        <location evidence="1 14">Cell membrane</location>
        <topology evidence="1 14">Multi-pass membrane protein</topology>
    </subcellularLocation>
</comment>
<evidence type="ECO:0000256" key="6">
    <source>
        <dbReference type="ARBA" id="ARBA00022617"/>
    </source>
</evidence>
<feature type="transmembrane region" description="Helical" evidence="14">
    <location>
        <begin position="135"/>
        <end position="155"/>
    </location>
</feature>
<comment type="similarity">
    <text evidence="3 14 15">Belongs to the HemJ family.</text>
</comment>
<keyword evidence="8 14" id="KW-0479">Metal-binding</keyword>
<evidence type="ECO:0000256" key="4">
    <source>
        <dbReference type="ARBA" id="ARBA00017504"/>
    </source>
</evidence>
<dbReference type="PIRSF" id="PIRSF004638">
    <property type="entry name" value="UCP004638"/>
    <property type="match status" value="1"/>
</dbReference>
<name>A0A7W6A6Q6_9CAUL</name>